<dbReference type="Pfam" id="PF07588">
    <property type="entry name" value="DUF1554"/>
    <property type="match status" value="1"/>
</dbReference>
<feature type="domain" description="DUF1554" evidence="1">
    <location>
        <begin position="2"/>
        <end position="95"/>
    </location>
</feature>
<evidence type="ECO:0000259" key="1">
    <source>
        <dbReference type="Pfam" id="PF07588"/>
    </source>
</evidence>
<proteinExistence type="predicted"/>
<dbReference type="InterPro" id="IPR011448">
    <property type="entry name" value="DUF1554"/>
</dbReference>
<gene>
    <name evidence="2" type="ORF">SNAT2548_LOCUS33311</name>
</gene>
<dbReference type="AlphaFoldDB" id="A0A812UWI0"/>
<name>A0A812UWI0_9DINO</name>
<dbReference type="Proteomes" id="UP000604046">
    <property type="component" value="Unassembled WGS sequence"/>
</dbReference>
<sequence>MNLGGIAGADAICTAEAGQAAKALLVDSSGCGGAPCRRASTQAWPPTEGRIDWPLQPRTTYYNKDWTEEVGFTVGHGVNTHEPEPSIAQMVENEWVLTTDCHALLAGTFHNPVTSTGCSNQVTGLKKDFQTKSSATCKSYTSADPADQMSVGWSCATNGPALVYNWVYPKGTQSCDIKKQFVCVTTPEPTAAATCDEWKVLQLEDYKAFISGSGKAVVYEGPRLALVIADTARSAEFNPDVNDAKTTAAMKDIVSNLEKMLYIYDDVVGMIPTYYTSPDARLEGRIPNEINYLNAGGLAHATRAGCAAWVAQWKMLDFHLQGRQVVDHVFFYENFRNYMFPNVFTKVLDYHTSVSYQSSGWVNQGFINIFGCLTSVAITPPVEFNYFGKDREEFMAMMEENLAIYVSNPEYNLDNVFMQEFLPWASHSSLDNLYSGLNSFLFRNCGGVEWLKGFFGSLRGLLVRAPDGKGDYETAMENYYIAASIGAKADLKDFFTGELKWRLRPAALAEVHAKGFTTTMSLSATTTTTTTTVRLVKDAKKAQDFASRKLRK</sequence>
<protein>
    <recommendedName>
        <fullName evidence="1">DUF1554 domain-containing protein</fullName>
    </recommendedName>
</protein>
<comment type="caution">
    <text evidence="2">The sequence shown here is derived from an EMBL/GenBank/DDBJ whole genome shotgun (WGS) entry which is preliminary data.</text>
</comment>
<dbReference type="OrthoDB" id="421187at2759"/>
<accession>A0A812UWI0</accession>
<organism evidence="2 3">
    <name type="scientific">Symbiodinium natans</name>
    <dbReference type="NCBI Taxonomy" id="878477"/>
    <lineage>
        <taxon>Eukaryota</taxon>
        <taxon>Sar</taxon>
        <taxon>Alveolata</taxon>
        <taxon>Dinophyceae</taxon>
        <taxon>Suessiales</taxon>
        <taxon>Symbiodiniaceae</taxon>
        <taxon>Symbiodinium</taxon>
    </lineage>
</organism>
<keyword evidence="3" id="KW-1185">Reference proteome</keyword>
<evidence type="ECO:0000313" key="3">
    <source>
        <dbReference type="Proteomes" id="UP000604046"/>
    </source>
</evidence>
<reference evidence="2" key="1">
    <citation type="submission" date="2021-02" db="EMBL/GenBank/DDBJ databases">
        <authorList>
            <person name="Dougan E. K."/>
            <person name="Rhodes N."/>
            <person name="Thang M."/>
            <person name="Chan C."/>
        </authorList>
    </citation>
    <scope>NUCLEOTIDE SEQUENCE</scope>
</reference>
<evidence type="ECO:0000313" key="2">
    <source>
        <dbReference type="EMBL" id="CAE7584022.1"/>
    </source>
</evidence>
<dbReference type="EMBL" id="CAJNDS010002749">
    <property type="protein sequence ID" value="CAE7584022.1"/>
    <property type="molecule type" value="Genomic_DNA"/>
</dbReference>